<feature type="compositionally biased region" description="Polar residues" evidence="1">
    <location>
        <begin position="507"/>
        <end position="524"/>
    </location>
</feature>
<accession>A0A1V8SDI5</accession>
<dbReference type="GO" id="GO:0006338">
    <property type="term" value="P:chromatin remodeling"/>
    <property type="evidence" value="ECO:0007669"/>
    <property type="project" value="InterPro"/>
</dbReference>
<evidence type="ECO:0000256" key="1">
    <source>
        <dbReference type="SAM" id="MobiDB-lite"/>
    </source>
</evidence>
<sequence length="721" mass="78947">MQDPSYGVAPQLQNHVHLISTYPFPLVAQLPVEQAVRYLLDSPVVVKGTAPMSWTYVHMPPDGTIWLEWLSPTKGNHWASDGYVWGDPETTQRIDFQGYTIEILRHTLGYRPAIDQIANHARTRYHIIAKAPNVPAAAPDPSLWIVHYHSAQQNHILPVQQIPIQPNVRQTLQERQHLQSQGRLEKREFMLHDREHWPQINGPTGGQMGHNMMQPGFYGSNPMPVAQNRYAQAAYPPGYGQQPPAKRQRTSTLPGAAEGLPDTSIEDEENTALGDYFDHLTPRDISMTRYQQHHRWMEEVFSSPYSTGQIVPADLGLGLMGELKPLTEGLLEAPLETQPVDSTAEHKDAPPFTNLSQDKIEEFNKRVQDYLETGQAEIERMKTEHAKNMQGWKQSKKVLHAANKLRDATWEGHERATSVYRLDEPASNGHPAPESKETIEDIVKEVEGALGIKLAARKPVTLVEKGGLEQPEEQPARQPSAQRSESPLKLQAHNYSMDFQPTAFPPASSSTHLNPYSNASHQSRTSTPLQQQTYQQSPQPSAYQQQAPPQPSYQSSMQQQQQQSYSPAPPPQPLGGIPRGVSQGVDLNSMTVRPTSTPLPPLQTPLSDPHPPTADSIAQQYNAPVSVSNTDPSATLAGTTQDEPLYDTNFGDFGVGAVDLGTGLGGVDDLGADGGLGADGDGLIDFDGGMEESAFGEALHGMDDGGEMFGAGTPGGDGTGA</sequence>
<name>A0A1V8SDI5_9PEZI</name>
<feature type="region of interest" description="Disordered" evidence="1">
    <location>
        <begin position="699"/>
        <end position="721"/>
    </location>
</feature>
<dbReference type="OrthoDB" id="5321006at2759"/>
<evidence type="ECO:0000313" key="5">
    <source>
        <dbReference type="Proteomes" id="UP000192596"/>
    </source>
</evidence>
<dbReference type="InterPro" id="IPR013859">
    <property type="entry name" value="Ssr4_N"/>
</dbReference>
<feature type="compositionally biased region" description="Gly residues" evidence="1">
    <location>
        <begin position="707"/>
        <end position="721"/>
    </location>
</feature>
<feature type="region of interest" description="Disordered" evidence="1">
    <location>
        <begin position="466"/>
        <end position="486"/>
    </location>
</feature>
<dbReference type="Proteomes" id="UP000192596">
    <property type="component" value="Unassembled WGS sequence"/>
</dbReference>
<evidence type="ECO:0000259" key="3">
    <source>
        <dbReference type="Pfam" id="PF20497"/>
    </source>
</evidence>
<proteinExistence type="predicted"/>
<dbReference type="InterPro" id="IPR046464">
    <property type="entry name" value="SWI-SNF_Ssr4_C"/>
</dbReference>
<dbReference type="Pfam" id="PF08549">
    <property type="entry name" value="SWI-SNF_Ssr4_N"/>
    <property type="match status" value="1"/>
</dbReference>
<feature type="domain" description="SWI/SNF and RSC complexes subunit Ssr4 C-terminal" evidence="3">
    <location>
        <begin position="265"/>
        <end position="704"/>
    </location>
</feature>
<organism evidence="4 5">
    <name type="scientific">Cryoendolithus antarcticus</name>
    <dbReference type="NCBI Taxonomy" id="1507870"/>
    <lineage>
        <taxon>Eukaryota</taxon>
        <taxon>Fungi</taxon>
        <taxon>Dikarya</taxon>
        <taxon>Ascomycota</taxon>
        <taxon>Pezizomycotina</taxon>
        <taxon>Dothideomycetes</taxon>
        <taxon>Dothideomycetidae</taxon>
        <taxon>Cladosporiales</taxon>
        <taxon>Cladosporiaceae</taxon>
        <taxon>Cryoendolithus</taxon>
    </lineage>
</organism>
<dbReference type="EMBL" id="NAJO01000059">
    <property type="protein sequence ID" value="OQN97000.1"/>
    <property type="molecule type" value="Genomic_DNA"/>
</dbReference>
<reference evidence="5" key="1">
    <citation type="submission" date="2017-03" db="EMBL/GenBank/DDBJ databases">
        <title>Genomes of endolithic fungi from Antarctica.</title>
        <authorList>
            <person name="Coleine C."/>
            <person name="Masonjones S."/>
            <person name="Stajich J.E."/>
        </authorList>
    </citation>
    <scope>NUCLEOTIDE SEQUENCE [LARGE SCALE GENOMIC DNA]</scope>
    <source>
        <strain evidence="5">CCFEE 5527</strain>
    </source>
</reference>
<comment type="caution">
    <text evidence="4">The sequence shown here is derived from an EMBL/GenBank/DDBJ whole genome shotgun (WGS) entry which is preliminary data.</text>
</comment>
<feature type="domain" description="SWI/SNF and RSC complexes subunit Ssr4 N-terminal" evidence="2">
    <location>
        <begin position="2"/>
        <end position="206"/>
    </location>
</feature>
<dbReference type="Pfam" id="PF20497">
    <property type="entry name" value="SWI-SNF_Ssr4_C"/>
    <property type="match status" value="1"/>
</dbReference>
<feature type="compositionally biased region" description="Pro residues" evidence="1">
    <location>
        <begin position="597"/>
        <end position="612"/>
    </location>
</feature>
<evidence type="ECO:0000313" key="4">
    <source>
        <dbReference type="EMBL" id="OQN97000.1"/>
    </source>
</evidence>
<gene>
    <name evidence="4" type="ORF">B0A48_16974</name>
</gene>
<feature type="region of interest" description="Disordered" evidence="1">
    <location>
        <begin position="235"/>
        <end position="263"/>
    </location>
</feature>
<evidence type="ECO:0008006" key="6">
    <source>
        <dbReference type="Google" id="ProtNLM"/>
    </source>
</evidence>
<feature type="region of interest" description="Disordered" evidence="1">
    <location>
        <begin position="498"/>
        <end position="617"/>
    </location>
</feature>
<keyword evidence="5" id="KW-1185">Reference proteome</keyword>
<feature type="compositionally biased region" description="Low complexity" evidence="1">
    <location>
        <begin position="525"/>
        <end position="566"/>
    </location>
</feature>
<protein>
    <recommendedName>
        <fullName evidence="6">DUF1750-domain-containing protein</fullName>
    </recommendedName>
</protein>
<dbReference type="InParanoid" id="A0A1V8SDI5"/>
<dbReference type="AlphaFoldDB" id="A0A1V8SDI5"/>
<evidence type="ECO:0000259" key="2">
    <source>
        <dbReference type="Pfam" id="PF08549"/>
    </source>
</evidence>
<dbReference type="STRING" id="1507870.A0A1V8SDI5"/>